<evidence type="ECO:0000313" key="1">
    <source>
        <dbReference type="EMBL" id="MER6167126.1"/>
    </source>
</evidence>
<accession>A0ABV1SZG9</accession>
<organism evidence="1 2">
    <name type="scientific">Streptomyces violaceorubidus</name>
    <dbReference type="NCBI Taxonomy" id="284042"/>
    <lineage>
        <taxon>Bacteria</taxon>
        <taxon>Bacillati</taxon>
        <taxon>Actinomycetota</taxon>
        <taxon>Actinomycetes</taxon>
        <taxon>Kitasatosporales</taxon>
        <taxon>Streptomycetaceae</taxon>
        <taxon>Streptomyces</taxon>
    </lineage>
</organism>
<protein>
    <submittedName>
        <fullName evidence="1">Uncharacterized protein</fullName>
    </submittedName>
</protein>
<dbReference type="RefSeq" id="WP_352148657.1">
    <property type="nucleotide sequence ID" value="NZ_JBEOZY010000023.1"/>
</dbReference>
<dbReference type="EMBL" id="JBEOZY010000023">
    <property type="protein sequence ID" value="MER6167126.1"/>
    <property type="molecule type" value="Genomic_DNA"/>
</dbReference>
<sequence>MMEELAVLGGAALVSAVTSDIWESVRGGFTRLLRRGDREEQRQISRILNSAPAEIAEAEGDAERQQAAEEGLAQDMTRELTQFLTRHPDAADELRALVDEVRRQIEARPAAPAGQVNNAYDNAVQYITQSGDINVNGVPRR</sequence>
<proteinExistence type="predicted"/>
<name>A0ABV1SZG9_9ACTN</name>
<dbReference type="Proteomes" id="UP001496720">
    <property type="component" value="Unassembled WGS sequence"/>
</dbReference>
<reference evidence="1 2" key="1">
    <citation type="submission" date="2024-06" db="EMBL/GenBank/DDBJ databases">
        <title>The Natural Products Discovery Center: Release of the First 8490 Sequenced Strains for Exploring Actinobacteria Biosynthetic Diversity.</title>
        <authorList>
            <person name="Kalkreuter E."/>
            <person name="Kautsar S.A."/>
            <person name="Yang D."/>
            <person name="Bader C.D."/>
            <person name="Teijaro C.N."/>
            <person name="Fluegel L."/>
            <person name="Davis C.M."/>
            <person name="Simpson J.R."/>
            <person name="Lauterbach L."/>
            <person name="Steele A.D."/>
            <person name="Gui C."/>
            <person name="Meng S."/>
            <person name="Li G."/>
            <person name="Viehrig K."/>
            <person name="Ye F."/>
            <person name="Su P."/>
            <person name="Kiefer A.F."/>
            <person name="Nichols A."/>
            <person name="Cepeda A.J."/>
            <person name="Yan W."/>
            <person name="Fan B."/>
            <person name="Jiang Y."/>
            <person name="Adhikari A."/>
            <person name="Zheng C.-J."/>
            <person name="Schuster L."/>
            <person name="Cowan T.M."/>
            <person name="Smanski M.J."/>
            <person name="Chevrette M.G."/>
            <person name="De Carvalho L.P.S."/>
            <person name="Shen B."/>
        </authorList>
    </citation>
    <scope>NUCLEOTIDE SEQUENCE [LARGE SCALE GENOMIC DNA]</scope>
    <source>
        <strain evidence="1 2">NPDC001615</strain>
    </source>
</reference>
<comment type="caution">
    <text evidence="1">The sequence shown here is derived from an EMBL/GenBank/DDBJ whole genome shotgun (WGS) entry which is preliminary data.</text>
</comment>
<evidence type="ECO:0000313" key="2">
    <source>
        <dbReference type="Proteomes" id="UP001496720"/>
    </source>
</evidence>
<gene>
    <name evidence="1" type="ORF">ABT188_21635</name>
</gene>
<keyword evidence="2" id="KW-1185">Reference proteome</keyword>